<dbReference type="Proteomes" id="UP001055072">
    <property type="component" value="Unassembled WGS sequence"/>
</dbReference>
<proteinExistence type="predicted"/>
<reference evidence="1" key="1">
    <citation type="journal article" date="2021" name="Environ. Microbiol.">
        <title>Gene family expansions and transcriptome signatures uncover fungal adaptations to wood decay.</title>
        <authorList>
            <person name="Hage H."/>
            <person name="Miyauchi S."/>
            <person name="Viragh M."/>
            <person name="Drula E."/>
            <person name="Min B."/>
            <person name="Chaduli D."/>
            <person name="Navarro D."/>
            <person name="Favel A."/>
            <person name="Norest M."/>
            <person name="Lesage-Meessen L."/>
            <person name="Balint B."/>
            <person name="Merenyi Z."/>
            <person name="de Eugenio L."/>
            <person name="Morin E."/>
            <person name="Martinez A.T."/>
            <person name="Baldrian P."/>
            <person name="Stursova M."/>
            <person name="Martinez M.J."/>
            <person name="Novotny C."/>
            <person name="Magnuson J.K."/>
            <person name="Spatafora J.W."/>
            <person name="Maurice S."/>
            <person name="Pangilinan J."/>
            <person name="Andreopoulos W."/>
            <person name="LaButti K."/>
            <person name="Hundley H."/>
            <person name="Na H."/>
            <person name="Kuo A."/>
            <person name="Barry K."/>
            <person name="Lipzen A."/>
            <person name="Henrissat B."/>
            <person name="Riley R."/>
            <person name="Ahrendt S."/>
            <person name="Nagy L.G."/>
            <person name="Grigoriev I.V."/>
            <person name="Martin F."/>
            <person name="Rosso M.N."/>
        </authorList>
    </citation>
    <scope>NUCLEOTIDE SEQUENCE</scope>
    <source>
        <strain evidence="1">CBS 384.51</strain>
    </source>
</reference>
<evidence type="ECO:0000313" key="2">
    <source>
        <dbReference type="Proteomes" id="UP001055072"/>
    </source>
</evidence>
<gene>
    <name evidence="1" type="ORF">BDY19DRAFT_22673</name>
</gene>
<organism evidence="1 2">
    <name type="scientific">Irpex rosettiformis</name>
    <dbReference type="NCBI Taxonomy" id="378272"/>
    <lineage>
        <taxon>Eukaryota</taxon>
        <taxon>Fungi</taxon>
        <taxon>Dikarya</taxon>
        <taxon>Basidiomycota</taxon>
        <taxon>Agaricomycotina</taxon>
        <taxon>Agaricomycetes</taxon>
        <taxon>Polyporales</taxon>
        <taxon>Irpicaceae</taxon>
        <taxon>Irpex</taxon>
    </lineage>
</organism>
<name>A0ACB8UK26_9APHY</name>
<comment type="caution">
    <text evidence="1">The sequence shown here is derived from an EMBL/GenBank/DDBJ whole genome shotgun (WGS) entry which is preliminary data.</text>
</comment>
<protein>
    <submittedName>
        <fullName evidence="1">Uncharacterized protein</fullName>
    </submittedName>
</protein>
<dbReference type="EMBL" id="MU274900">
    <property type="protein sequence ID" value="KAI0094485.1"/>
    <property type="molecule type" value="Genomic_DNA"/>
</dbReference>
<accession>A0ACB8UK26</accession>
<evidence type="ECO:0000313" key="1">
    <source>
        <dbReference type="EMBL" id="KAI0094485.1"/>
    </source>
</evidence>
<keyword evidence="2" id="KW-1185">Reference proteome</keyword>
<sequence length="271" mass="30547">MSTAYAEIAPLAWMIWDMVINISDEIECIWARPTTWVKFAYVFLRYVPIIQCIVNIVLGLRIEDHFSTSFCKNMMIEKYTILLLVIMVVQACLAVRLYALYFEHTGILLPVISLAFGAEMTIMAVTLALVINKVAFTQNCVVRGSLPTSNIAFWLAAVIFELLIFVCNIAKYRQHRRMSSIRPKRLLKFSQDGVGASALILVALLLSTVLHQLHDLSVDGVGYNWTIGIMSCTGANVLLSHRRSGNYLDSEEYPSTWSSFPDHNQVCEPCV</sequence>